<evidence type="ECO:0000259" key="2">
    <source>
        <dbReference type="PROSITE" id="PS51126"/>
    </source>
</evidence>
<feature type="non-terminal residue" evidence="3">
    <location>
        <position position="100"/>
    </location>
</feature>
<dbReference type="AlphaFoldDB" id="A0ABD0N4V4"/>
<evidence type="ECO:0000256" key="1">
    <source>
        <dbReference type="SAM" id="MobiDB-lite"/>
    </source>
</evidence>
<dbReference type="EMBL" id="JAMKFB020000025">
    <property type="protein sequence ID" value="KAL0155343.1"/>
    <property type="molecule type" value="Genomic_DNA"/>
</dbReference>
<dbReference type="PROSITE" id="PS51126">
    <property type="entry name" value="DILUTE"/>
    <property type="match status" value="1"/>
</dbReference>
<reference evidence="3 4" key="1">
    <citation type="submission" date="2024-05" db="EMBL/GenBank/DDBJ databases">
        <title>Genome sequencing and assembly of Indian major carp, Cirrhinus mrigala (Hamilton, 1822).</title>
        <authorList>
            <person name="Mohindra V."/>
            <person name="Chowdhury L.M."/>
            <person name="Lal K."/>
            <person name="Jena J.K."/>
        </authorList>
    </citation>
    <scope>NUCLEOTIDE SEQUENCE [LARGE SCALE GENOMIC DNA]</scope>
    <source>
        <strain evidence="3">CM1030</strain>
        <tissue evidence="3">Blood</tissue>
    </source>
</reference>
<dbReference type="PANTHER" id="PTHR16027">
    <property type="entry name" value="DILUTE DOMAIN-CONTAINING PROTEIN YPR089W"/>
    <property type="match status" value="1"/>
</dbReference>
<comment type="caution">
    <text evidence="3">The sequence shown here is derived from an EMBL/GenBank/DDBJ whole genome shotgun (WGS) entry which is preliminary data.</text>
</comment>
<dbReference type="PANTHER" id="PTHR16027:SF6">
    <property type="entry name" value="DILUTE DOMAIN-CONTAINING PROTEIN"/>
    <property type="match status" value="1"/>
</dbReference>
<dbReference type="InterPro" id="IPR052072">
    <property type="entry name" value="Vascular_dev_regulator"/>
</dbReference>
<feature type="non-terminal residue" evidence="3">
    <location>
        <position position="1"/>
    </location>
</feature>
<evidence type="ECO:0000313" key="3">
    <source>
        <dbReference type="EMBL" id="KAL0155343.1"/>
    </source>
</evidence>
<accession>A0ABD0N4V4</accession>
<protein>
    <recommendedName>
        <fullName evidence="2">Dilute domain-containing protein</fullName>
    </recommendedName>
</protein>
<dbReference type="InterPro" id="IPR002710">
    <property type="entry name" value="Dilute_dom"/>
</dbReference>
<organism evidence="3 4">
    <name type="scientific">Cirrhinus mrigala</name>
    <name type="common">Mrigala</name>
    <dbReference type="NCBI Taxonomy" id="683832"/>
    <lineage>
        <taxon>Eukaryota</taxon>
        <taxon>Metazoa</taxon>
        <taxon>Chordata</taxon>
        <taxon>Craniata</taxon>
        <taxon>Vertebrata</taxon>
        <taxon>Euteleostomi</taxon>
        <taxon>Actinopterygii</taxon>
        <taxon>Neopterygii</taxon>
        <taxon>Teleostei</taxon>
        <taxon>Ostariophysi</taxon>
        <taxon>Cypriniformes</taxon>
        <taxon>Cyprinidae</taxon>
        <taxon>Labeoninae</taxon>
        <taxon>Labeonini</taxon>
        <taxon>Cirrhinus</taxon>
    </lineage>
</organism>
<evidence type="ECO:0000313" key="4">
    <source>
        <dbReference type="Proteomes" id="UP001529510"/>
    </source>
</evidence>
<sequence>PAMLEHESLQGISSMKPTGFRKRSSSMYEDDGDKSGSEPFSVTSILQQLDVFHSCMAQHGMEPQLQGQVIRQLFYLIGSTSVNSILLRKDLCSCRKGMQI</sequence>
<feature type="domain" description="Dilute" evidence="2">
    <location>
        <begin position="1"/>
        <end position="100"/>
    </location>
</feature>
<gene>
    <name evidence="3" type="ORF">M9458_049606</name>
</gene>
<name>A0ABD0N4V4_CIRMR</name>
<proteinExistence type="predicted"/>
<feature type="region of interest" description="Disordered" evidence="1">
    <location>
        <begin position="1"/>
        <end position="39"/>
    </location>
</feature>
<dbReference type="Pfam" id="PF01843">
    <property type="entry name" value="DIL"/>
    <property type="match status" value="1"/>
</dbReference>
<dbReference type="Proteomes" id="UP001529510">
    <property type="component" value="Unassembled WGS sequence"/>
</dbReference>
<keyword evidence="4" id="KW-1185">Reference proteome</keyword>